<dbReference type="AlphaFoldDB" id="A0AAF1BG30"/>
<gene>
    <name evidence="1" type="ORF">LOC62_01G001625</name>
</gene>
<organism evidence="1 2">
    <name type="scientific">Vanrija pseudolonga</name>
    <dbReference type="NCBI Taxonomy" id="143232"/>
    <lineage>
        <taxon>Eukaryota</taxon>
        <taxon>Fungi</taxon>
        <taxon>Dikarya</taxon>
        <taxon>Basidiomycota</taxon>
        <taxon>Agaricomycotina</taxon>
        <taxon>Tremellomycetes</taxon>
        <taxon>Trichosporonales</taxon>
        <taxon>Trichosporonaceae</taxon>
        <taxon>Vanrija</taxon>
    </lineage>
</organism>
<dbReference type="EMBL" id="CP086714">
    <property type="protein sequence ID" value="WOO78072.1"/>
    <property type="molecule type" value="Genomic_DNA"/>
</dbReference>
<sequence length="397" mass="45072">MAASPTTRPGLTPADLVLQPHILRTILQSAHRETLATCLRVNSTFFHEAGAILYHTVRVDNANWQAFFLGAFVNDWHSEIIYCQCFDDEMDDDDDTITTTLYPELEDYWPTERNFKVPLLGYVRVLSLGSHHDCLCDFYGKDIGPLLHQLDTLRLVATPKNPFGCHDLCDLASKVETWEAAICPLVESTTPNKLVLRNQGFDMGYYAISDSWNTVKLKEAVYIVPVNQDALNSNGSIEHVPYLLRAPFETIVFRDPLEEWHPRNWGAHPAPKSDPLDVGLITETLDDYTTEGTQATLVGLESVEFWIPPRLLGRVSAEQASSPAILTPQWTRDVAMDMIRRGCREAEELATPNTFTFKTFNEHYAQEYHKRRFEIDDDMDPVLQVASLESQLLKLDV</sequence>
<dbReference type="GeneID" id="87804880"/>
<accession>A0AAF1BG30</accession>
<dbReference type="Proteomes" id="UP000827549">
    <property type="component" value="Chromosome 1"/>
</dbReference>
<proteinExistence type="predicted"/>
<name>A0AAF1BG30_9TREE</name>
<dbReference type="RefSeq" id="XP_062624104.1">
    <property type="nucleotide sequence ID" value="XM_062768120.1"/>
</dbReference>
<evidence type="ECO:0000313" key="1">
    <source>
        <dbReference type="EMBL" id="WOO78072.1"/>
    </source>
</evidence>
<reference evidence="1" key="1">
    <citation type="submission" date="2023-10" db="EMBL/GenBank/DDBJ databases">
        <authorList>
            <person name="Noh H."/>
        </authorList>
    </citation>
    <scope>NUCLEOTIDE SEQUENCE</scope>
    <source>
        <strain evidence="1">DUCC4014</strain>
    </source>
</reference>
<protein>
    <submittedName>
        <fullName evidence="1">Uncharacterized protein</fullName>
    </submittedName>
</protein>
<keyword evidence="2" id="KW-1185">Reference proteome</keyword>
<evidence type="ECO:0000313" key="2">
    <source>
        <dbReference type="Proteomes" id="UP000827549"/>
    </source>
</evidence>